<dbReference type="SUPFAM" id="SSF49899">
    <property type="entry name" value="Concanavalin A-like lectins/glucanases"/>
    <property type="match status" value="1"/>
</dbReference>
<evidence type="ECO:0000256" key="1">
    <source>
        <dbReference type="ARBA" id="ARBA00023295"/>
    </source>
</evidence>
<dbReference type="SUPFAM" id="SSF49785">
    <property type="entry name" value="Galactose-binding domain-like"/>
    <property type="match status" value="1"/>
</dbReference>
<dbReference type="Pfam" id="PF05048">
    <property type="entry name" value="NosD"/>
    <property type="match status" value="1"/>
</dbReference>
<keyword evidence="1" id="KW-0326">Glycosidase</keyword>
<dbReference type="GO" id="GO:0016798">
    <property type="term" value="F:hydrolase activity, acting on glycosyl bonds"/>
    <property type="evidence" value="ECO:0007669"/>
    <property type="project" value="UniProtKB-KW"/>
</dbReference>
<dbReference type="GO" id="GO:0016829">
    <property type="term" value="F:lyase activity"/>
    <property type="evidence" value="ECO:0007669"/>
    <property type="project" value="UniProtKB-KW"/>
</dbReference>
<organism evidence="4 5">
    <name type="scientific">Vallitalea pronyensis</name>
    <dbReference type="NCBI Taxonomy" id="1348613"/>
    <lineage>
        <taxon>Bacteria</taxon>
        <taxon>Bacillati</taxon>
        <taxon>Bacillota</taxon>
        <taxon>Clostridia</taxon>
        <taxon>Lachnospirales</taxon>
        <taxon>Vallitaleaceae</taxon>
        <taxon>Vallitalea</taxon>
    </lineage>
</organism>
<evidence type="ECO:0000256" key="2">
    <source>
        <dbReference type="SAM" id="SignalP"/>
    </source>
</evidence>
<keyword evidence="2" id="KW-0732">Signal</keyword>
<proteinExistence type="predicted"/>
<feature type="chain" id="PRO_5039423766" evidence="2">
    <location>
        <begin position="20"/>
        <end position="1060"/>
    </location>
</feature>
<dbReference type="EMBL" id="CP058649">
    <property type="protein sequence ID" value="QUI24226.1"/>
    <property type="molecule type" value="Genomic_DNA"/>
</dbReference>
<dbReference type="AlphaFoldDB" id="A0A8J8MMF6"/>
<dbReference type="RefSeq" id="WP_212694920.1">
    <property type="nucleotide sequence ID" value="NZ_CP058649.1"/>
</dbReference>
<dbReference type="Pfam" id="PF00754">
    <property type="entry name" value="F5_F8_type_C"/>
    <property type="match status" value="1"/>
</dbReference>
<dbReference type="SMART" id="SM00710">
    <property type="entry name" value="PbH1"/>
    <property type="match status" value="8"/>
</dbReference>
<keyword evidence="1" id="KW-0378">Hydrolase</keyword>
<dbReference type="InterPro" id="IPR013320">
    <property type="entry name" value="ConA-like_dom_sf"/>
</dbReference>
<dbReference type="InterPro" id="IPR000421">
    <property type="entry name" value="FA58C"/>
</dbReference>
<evidence type="ECO:0000313" key="5">
    <source>
        <dbReference type="Proteomes" id="UP000683246"/>
    </source>
</evidence>
<evidence type="ECO:0000259" key="3">
    <source>
        <dbReference type="PROSITE" id="PS50022"/>
    </source>
</evidence>
<dbReference type="Proteomes" id="UP000683246">
    <property type="component" value="Chromosome"/>
</dbReference>
<dbReference type="Gene3D" id="2.160.20.10">
    <property type="entry name" value="Single-stranded right-handed beta-helix, Pectin lyase-like"/>
    <property type="match status" value="1"/>
</dbReference>
<dbReference type="KEGG" id="vpy:HZI73_18865"/>
<sequence length="1060" mass="117132">MKKTMGLLLSVLIGFNLLASTNLSYGKEVIQNRLDIAYVTASSDDGNVPANTIDNVIDTRWSAKGPDEWIRYDLGSQQTIGYVGVAFHKGDIRYTDFDILVSSDDVTWEEVFSGRGSGTTIDMEKFDIEDISAQYVKLICHGYTYTDGSKTGEWNSLNEVHFYPSDDVPFDKINELEPETPMDITYTKAGFYEGISPQDNPNDIPVHDVHQPNDVTGTILNVVDFGADIADNGANDVGAIQAAINAAQYGDEVYLPNGTYNLQSDAGYALKLKSGVNLRGESQEGTKLIICGKDGYYPSSVIKAMGQHNILVSNMTITSDFSGNYSLDHISNNPDASGSRYGIQIEDNAMNEPSYNITMDQLILEKYQTMGVRISNSHDIVVKRSIFQNATDIGGGGAGYGVSIQGEGNNIDRLGYLNDSRFNLVEDCTFLGPYLRHGVLIQYYSHNNVIRHNTFIQTKLDAIDLHGEDEYLNDIHHNNIQSIETGAGIGVGNSGATHDKSGPGNVIHHNHIDNCREGIKVHLGSEDTLIHDNTITGATVNRAKGIYLQNAPGTLVQNNHIYNNTSYDFVGVLLAYDKGTNGRGYGSPHNISIEGNTLENCTNGIRLTSGTDITVQNNSYFNILDTPFLDSRTYKYAASKLPSQILDLTNWKLTLPINNAQEIKQPALMDYEHDDYFHANTDGNGVLFKAHCGGETTSGSGYPRSELREMANNGTTRASWSTNSGKHVMTMDLRITHIPDVKRHVVVGQIHDASDDVMMIRLENNRLFVEAEGEDVGLLDANYQLGSRFTIKIEAENDIIKVYYNQDEKVTYDVKDSPTTTGNSKHGCYFKAGMYTQSNTEKGDKPTAYGESEIYDLVVTHSESSNNDTPNNEADVTMNPVMDTYIELASKNPNTTPYHDKDTMYVKMSSGQTTIRIGFIEFDKRSINNSIDTAQLKLTKHSLKKADSAITVYGLPTTFSETLVWTDLFTADSRYSKNDNTDIPTWLSEHAVKIGVINFGLNDNDTDYTLDVSGFVNDHLDTDQFTFVLLDEAGANSDLKLGTSENTAKAPELRVWYKTP</sequence>
<dbReference type="Gene3D" id="2.60.120.200">
    <property type="match status" value="1"/>
</dbReference>
<keyword evidence="4" id="KW-0456">Lyase</keyword>
<dbReference type="InterPro" id="IPR014895">
    <property type="entry name" value="Alginate_lyase_2"/>
</dbReference>
<protein>
    <submittedName>
        <fullName evidence="4">Polysaccharide lyase family 7 protein</fullName>
    </submittedName>
</protein>
<dbReference type="InterPro" id="IPR006626">
    <property type="entry name" value="PbH1"/>
</dbReference>
<keyword evidence="5" id="KW-1185">Reference proteome</keyword>
<evidence type="ECO:0000313" key="4">
    <source>
        <dbReference type="EMBL" id="QUI24226.1"/>
    </source>
</evidence>
<feature type="domain" description="F5/8 type C" evidence="3">
    <location>
        <begin position="18"/>
        <end position="138"/>
    </location>
</feature>
<name>A0A8J8MMF6_9FIRM</name>
<dbReference type="InterPro" id="IPR011050">
    <property type="entry name" value="Pectin_lyase_fold/virulence"/>
</dbReference>
<dbReference type="Gene3D" id="2.60.120.260">
    <property type="entry name" value="Galactose-binding domain-like"/>
    <property type="match status" value="1"/>
</dbReference>
<accession>A0A8J8MMF6</accession>
<reference evidence="4" key="1">
    <citation type="submission" date="2020-07" db="EMBL/GenBank/DDBJ databases">
        <title>Vallitalea pronyensis genome.</title>
        <authorList>
            <person name="Postec A."/>
        </authorList>
    </citation>
    <scope>NUCLEOTIDE SEQUENCE</scope>
    <source>
        <strain evidence="4">FatNI3</strain>
    </source>
</reference>
<dbReference type="InterPro" id="IPR012334">
    <property type="entry name" value="Pectin_lyas_fold"/>
</dbReference>
<feature type="signal peptide" evidence="2">
    <location>
        <begin position="1"/>
        <end position="19"/>
    </location>
</feature>
<gene>
    <name evidence="4" type="ORF">HZI73_18865</name>
</gene>
<dbReference type="Pfam" id="PF08787">
    <property type="entry name" value="Alginate_lyase2"/>
    <property type="match status" value="1"/>
</dbReference>
<dbReference type="InterPro" id="IPR008979">
    <property type="entry name" value="Galactose-bd-like_sf"/>
</dbReference>
<dbReference type="InterPro" id="IPR007742">
    <property type="entry name" value="NosD_dom"/>
</dbReference>
<dbReference type="PROSITE" id="PS50022">
    <property type="entry name" value="FA58C_3"/>
    <property type="match status" value="1"/>
</dbReference>
<dbReference type="SUPFAM" id="SSF51126">
    <property type="entry name" value="Pectin lyase-like"/>
    <property type="match status" value="1"/>
</dbReference>